<evidence type="ECO:0000259" key="1">
    <source>
        <dbReference type="Pfam" id="PF00425"/>
    </source>
</evidence>
<organism evidence="2 3">
    <name type="scientific">Leucobacter coleopterorum</name>
    <dbReference type="NCBI Taxonomy" id="2714933"/>
    <lineage>
        <taxon>Bacteria</taxon>
        <taxon>Bacillati</taxon>
        <taxon>Actinomycetota</taxon>
        <taxon>Actinomycetes</taxon>
        <taxon>Micrococcales</taxon>
        <taxon>Microbacteriaceae</taxon>
        <taxon>Leucobacter</taxon>
    </lineage>
</organism>
<dbReference type="PANTHER" id="PTHR11236:SF50">
    <property type="entry name" value="AMINODEOXYCHORISMATE SYNTHASE COMPONENT 1"/>
    <property type="match status" value="1"/>
</dbReference>
<gene>
    <name evidence="2" type="ORF">G7066_07900</name>
</gene>
<dbReference type="EMBL" id="CP049933">
    <property type="protein sequence ID" value="QIM18558.1"/>
    <property type="molecule type" value="Genomic_DNA"/>
</dbReference>
<evidence type="ECO:0000313" key="2">
    <source>
        <dbReference type="EMBL" id="QIM18558.1"/>
    </source>
</evidence>
<dbReference type="InterPro" id="IPR005801">
    <property type="entry name" value="ADC_synthase"/>
</dbReference>
<accession>A0ABX6JWE5</accession>
<keyword evidence="3" id="KW-1185">Reference proteome</keyword>
<feature type="domain" description="Chorismate-utilising enzyme C-terminal" evidence="1">
    <location>
        <begin position="1"/>
        <end position="89"/>
    </location>
</feature>
<dbReference type="InterPro" id="IPR019999">
    <property type="entry name" value="Anth_synth_I-like"/>
</dbReference>
<dbReference type="SUPFAM" id="SSF56322">
    <property type="entry name" value="ADC synthase"/>
    <property type="match status" value="1"/>
</dbReference>
<reference evidence="2 3" key="1">
    <citation type="submission" date="2020-03" db="EMBL/GenBank/DDBJ databases">
        <title>Leucobacter sp. nov., isolated from beetles.</title>
        <authorList>
            <person name="Hyun D.-W."/>
            <person name="Bae J.-W."/>
        </authorList>
    </citation>
    <scope>NUCLEOTIDE SEQUENCE [LARGE SCALE GENOMIC DNA]</scope>
    <source>
        <strain evidence="2 3">HDW9A</strain>
    </source>
</reference>
<proteinExistence type="predicted"/>
<protein>
    <recommendedName>
        <fullName evidence="1">Chorismate-utilising enzyme C-terminal domain-containing protein</fullName>
    </recommendedName>
</protein>
<sequence>MTGTPKRRAVQILAELESGPRGLYSGCFGWIGGGNTELAMTIRGIELREVETRHCEAATHRFREARIGAGGGITVDSIPKAELLEKHLKAASLFASLAGSSARPGA</sequence>
<name>A0ABX6JWE5_9MICO</name>
<dbReference type="Gene3D" id="3.60.120.10">
    <property type="entry name" value="Anthranilate synthase"/>
    <property type="match status" value="1"/>
</dbReference>
<dbReference type="InterPro" id="IPR015890">
    <property type="entry name" value="Chorismate_C"/>
</dbReference>
<evidence type="ECO:0000313" key="3">
    <source>
        <dbReference type="Proteomes" id="UP000503441"/>
    </source>
</evidence>
<dbReference type="Pfam" id="PF00425">
    <property type="entry name" value="Chorismate_bind"/>
    <property type="match status" value="1"/>
</dbReference>
<dbReference type="PANTHER" id="PTHR11236">
    <property type="entry name" value="AMINOBENZOATE/ANTHRANILATE SYNTHASE"/>
    <property type="match status" value="1"/>
</dbReference>
<dbReference type="Proteomes" id="UP000503441">
    <property type="component" value="Chromosome"/>
</dbReference>